<dbReference type="GO" id="GO:0043139">
    <property type="term" value="F:5'-3' DNA helicase activity"/>
    <property type="evidence" value="ECO:0007669"/>
    <property type="project" value="UniProtKB-UniRule"/>
</dbReference>
<keyword evidence="15" id="KW-1185">Reference proteome</keyword>
<dbReference type="GO" id="GO:0009338">
    <property type="term" value="C:exodeoxyribonuclease V complex"/>
    <property type="evidence" value="ECO:0007669"/>
    <property type="project" value="InterPro"/>
</dbReference>
<dbReference type="OrthoDB" id="9803432at2"/>
<comment type="miscellaneous">
    <text evidence="11">In the RecBCD complex, RecB has a slow 3'-5' helicase, an exonuclease activity and loads RecA onto ssDNA, RecD has a fast 5'-3' helicase activity, while RecC stimulates the ATPase and processivity of the RecB helicase and contributes to recognition of the Chi site.</text>
</comment>
<dbReference type="EMBL" id="LR217725">
    <property type="protein sequence ID" value="VFP87688.1"/>
    <property type="molecule type" value="Genomic_DNA"/>
</dbReference>
<dbReference type="KEGG" id="ehd:ERCIPSTX3056_630"/>
<evidence type="ECO:0000256" key="5">
    <source>
        <dbReference type="ARBA" id="ARBA00022806"/>
    </source>
</evidence>
<evidence type="ECO:0000256" key="10">
    <source>
        <dbReference type="ARBA" id="ARBA00023235"/>
    </source>
</evidence>
<keyword evidence="10 11" id="KW-0413">Isomerase</keyword>
<comment type="similarity">
    <text evidence="11">Belongs to the RecD family.</text>
</comment>
<evidence type="ECO:0000313" key="14">
    <source>
        <dbReference type="EMBL" id="VFP87688.1"/>
    </source>
</evidence>
<dbReference type="CDD" id="cd18809">
    <property type="entry name" value="SF1_C_RecD"/>
    <property type="match status" value="1"/>
</dbReference>
<evidence type="ECO:0000256" key="11">
    <source>
        <dbReference type="HAMAP-Rule" id="MF_01487"/>
    </source>
</evidence>
<proteinExistence type="inferred from homology"/>
<dbReference type="InterPro" id="IPR049550">
    <property type="entry name" value="RecD_N"/>
</dbReference>
<keyword evidence="9 11" id="KW-0234">DNA repair</keyword>
<dbReference type="GO" id="GO:0000724">
    <property type="term" value="P:double-strand break repair via homologous recombination"/>
    <property type="evidence" value="ECO:0007669"/>
    <property type="project" value="UniProtKB-UniRule"/>
</dbReference>
<dbReference type="SUPFAM" id="SSF52540">
    <property type="entry name" value="P-loop containing nucleoside triphosphate hydrolases"/>
    <property type="match status" value="2"/>
</dbReference>
<dbReference type="InterPro" id="IPR027785">
    <property type="entry name" value="UvrD-like_helicase_C"/>
</dbReference>
<evidence type="ECO:0000256" key="9">
    <source>
        <dbReference type="ARBA" id="ARBA00023204"/>
    </source>
</evidence>
<dbReference type="AlphaFoldDB" id="A0A451DLN7"/>
<evidence type="ECO:0000256" key="1">
    <source>
        <dbReference type="ARBA" id="ARBA00022722"/>
    </source>
</evidence>
<accession>A0A451DLN7</accession>
<keyword evidence="2 11" id="KW-0547">Nucleotide-binding</keyword>
<dbReference type="InterPro" id="IPR050534">
    <property type="entry name" value="Coronavir_polyprotein_1ab"/>
</dbReference>
<dbReference type="Pfam" id="PF13245">
    <property type="entry name" value="AAA_19"/>
    <property type="match status" value="1"/>
</dbReference>
<protein>
    <recommendedName>
        <fullName evidence="11">RecBCD enzyme subunit RecD</fullName>
        <ecNumber evidence="11">5.6.2.3</ecNumber>
    </recommendedName>
    <alternativeName>
        <fullName evidence="11">DNA 5'-3' helicase subunit RecD</fullName>
    </alternativeName>
    <alternativeName>
        <fullName evidence="11">Exonuclease V subunit RecD</fullName>
        <shortName evidence="11">ExoV subunit RecD</shortName>
    </alternativeName>
    <alternativeName>
        <fullName evidence="11">Helicase/nuclease RecBCD subunit RecD</fullName>
    </alternativeName>
</protein>
<evidence type="ECO:0000256" key="4">
    <source>
        <dbReference type="ARBA" id="ARBA00022801"/>
    </source>
</evidence>
<organism evidence="14 15">
    <name type="scientific">Candidatus Erwinia haradaeae</name>
    <dbReference type="NCBI Taxonomy" id="1922217"/>
    <lineage>
        <taxon>Bacteria</taxon>
        <taxon>Pseudomonadati</taxon>
        <taxon>Pseudomonadota</taxon>
        <taxon>Gammaproteobacteria</taxon>
        <taxon>Enterobacterales</taxon>
        <taxon>Erwiniaceae</taxon>
        <taxon>Erwinia</taxon>
    </lineage>
</organism>
<dbReference type="Proteomes" id="UP000294462">
    <property type="component" value="Chromosome"/>
</dbReference>
<evidence type="ECO:0000256" key="3">
    <source>
        <dbReference type="ARBA" id="ARBA00022763"/>
    </source>
</evidence>
<dbReference type="NCBIfam" id="TIGR01447">
    <property type="entry name" value="recD"/>
    <property type="match status" value="1"/>
</dbReference>
<reference evidence="14 15" key="1">
    <citation type="submission" date="2019-02" db="EMBL/GenBank/DDBJ databases">
        <authorList>
            <person name="Manzano-Marin A."/>
            <person name="Manzano-Marin A."/>
        </authorList>
    </citation>
    <scope>NUCLEOTIDE SEQUENCE [LARGE SCALE GENOMIC DNA]</scope>
    <source>
        <strain evidence="14 15">ErCipseudotaxifoliae</strain>
    </source>
</reference>
<evidence type="ECO:0000256" key="8">
    <source>
        <dbReference type="ARBA" id="ARBA00023125"/>
    </source>
</evidence>
<evidence type="ECO:0000256" key="7">
    <source>
        <dbReference type="ARBA" id="ARBA00022840"/>
    </source>
</evidence>
<dbReference type="InterPro" id="IPR006344">
    <property type="entry name" value="RecD"/>
</dbReference>
<gene>
    <name evidence="11 14" type="primary">recD</name>
    <name evidence="14" type="ORF">ERCIPSTX3056_630</name>
</gene>
<dbReference type="PANTHER" id="PTHR43788">
    <property type="entry name" value="DNA2/NAM7 HELICASE FAMILY MEMBER"/>
    <property type="match status" value="1"/>
</dbReference>
<dbReference type="GO" id="GO:0008854">
    <property type="term" value="F:exodeoxyribonuclease V activity"/>
    <property type="evidence" value="ECO:0007669"/>
    <property type="project" value="InterPro"/>
</dbReference>
<keyword evidence="7 11" id="KW-0067">ATP-binding</keyword>
<evidence type="ECO:0000259" key="13">
    <source>
        <dbReference type="Pfam" id="PF21185"/>
    </source>
</evidence>
<keyword evidence="8 11" id="KW-0238">DNA-binding</keyword>
<keyword evidence="5 11" id="KW-0347">Helicase</keyword>
<keyword evidence="6 11" id="KW-0269">Exonuclease</keyword>
<name>A0A451DLN7_9GAMM</name>
<dbReference type="CDD" id="cd17933">
    <property type="entry name" value="DEXSc_RecD-like"/>
    <property type="match status" value="1"/>
</dbReference>
<comment type="catalytic activity">
    <reaction evidence="11">
        <text>ATP + H2O = ADP + phosphate + H(+)</text>
        <dbReference type="Rhea" id="RHEA:13065"/>
        <dbReference type="ChEBI" id="CHEBI:15377"/>
        <dbReference type="ChEBI" id="CHEBI:15378"/>
        <dbReference type="ChEBI" id="CHEBI:30616"/>
        <dbReference type="ChEBI" id="CHEBI:43474"/>
        <dbReference type="ChEBI" id="CHEBI:456216"/>
        <dbReference type="EC" id="5.6.2.3"/>
    </reaction>
</comment>
<feature type="binding site" evidence="11">
    <location>
        <begin position="174"/>
        <end position="181"/>
    </location>
    <ligand>
        <name>ATP</name>
        <dbReference type="ChEBI" id="CHEBI:30616"/>
    </ligand>
</feature>
<dbReference type="PANTHER" id="PTHR43788:SF6">
    <property type="entry name" value="DNA HELICASE B"/>
    <property type="match status" value="1"/>
</dbReference>
<evidence type="ECO:0000256" key="6">
    <source>
        <dbReference type="ARBA" id="ARBA00022839"/>
    </source>
</evidence>
<dbReference type="GO" id="GO:0005524">
    <property type="term" value="F:ATP binding"/>
    <property type="evidence" value="ECO:0007669"/>
    <property type="project" value="UniProtKB-UniRule"/>
</dbReference>
<dbReference type="Pfam" id="PF21185">
    <property type="entry name" value="RecD_N"/>
    <property type="match status" value="1"/>
</dbReference>
<keyword evidence="3 11" id="KW-0227">DNA damage</keyword>
<comment type="function">
    <text evidence="11">A helicase/nuclease that prepares dsDNA breaks (DSB) for recombinational DNA repair. Binds to DSBs and unwinds DNA via a highly rapid and processive ATP-dependent bidirectional helicase activity. Unwinds dsDNA until it encounters a Chi (crossover hotspot instigator) sequence from the 3' direction. Cuts ssDNA a few nucleotides 3' to the Chi site. The properties and activities of the enzyme are changed at Chi. The Chi-altered holoenzyme produces a long 3'-ssDNA overhang and facilitates RecA-binding to the ssDNA for homologous DNA recombination and repair. Holoenzyme degrades any linearized DNA that is unable to undergo homologous recombination. In the holoenzyme this subunit has ssDNA-dependent ATPase and 5'-3' helicase activity. When added to pre-assembled RecBC greatly stimulates nuclease activity and augments holoenzyme processivity. Negatively regulates the RecA-loading ability of RecBCD.</text>
</comment>
<evidence type="ECO:0000259" key="12">
    <source>
        <dbReference type="Pfam" id="PF13538"/>
    </source>
</evidence>
<dbReference type="GO" id="GO:0003677">
    <property type="term" value="F:DNA binding"/>
    <property type="evidence" value="ECO:0007669"/>
    <property type="project" value="UniProtKB-UniRule"/>
</dbReference>
<evidence type="ECO:0000313" key="15">
    <source>
        <dbReference type="Proteomes" id="UP000294462"/>
    </source>
</evidence>
<keyword evidence="1 11" id="KW-0540">Nuclease</keyword>
<feature type="domain" description="UvrD-like helicase C-terminal" evidence="12">
    <location>
        <begin position="538"/>
        <end position="585"/>
    </location>
</feature>
<dbReference type="GO" id="GO:0016887">
    <property type="term" value="F:ATP hydrolysis activity"/>
    <property type="evidence" value="ECO:0007669"/>
    <property type="project" value="RHEA"/>
</dbReference>
<dbReference type="Gene3D" id="3.40.50.300">
    <property type="entry name" value="P-loop containing nucleotide triphosphate hydrolases"/>
    <property type="match status" value="3"/>
</dbReference>
<dbReference type="InterPro" id="IPR027417">
    <property type="entry name" value="P-loop_NTPase"/>
</dbReference>
<dbReference type="InterPro" id="IPR041851">
    <property type="entry name" value="RecD_N_sf"/>
</dbReference>
<dbReference type="RefSeq" id="WP_072666476.1">
    <property type="nucleotide sequence ID" value="NZ_LR217725.1"/>
</dbReference>
<dbReference type="Gene3D" id="1.10.10.1020">
    <property type="entry name" value="RecBCD complex, subunit RecD, N-terminal domain"/>
    <property type="match status" value="1"/>
</dbReference>
<dbReference type="NCBIfam" id="NF008127">
    <property type="entry name" value="PRK10875.1"/>
    <property type="match status" value="1"/>
</dbReference>
<keyword evidence="4 11" id="KW-0378">Hydrolase</keyword>
<evidence type="ECO:0000256" key="2">
    <source>
        <dbReference type="ARBA" id="ARBA00022741"/>
    </source>
</evidence>
<dbReference type="HAMAP" id="MF_01487">
    <property type="entry name" value="RecD"/>
    <property type="match status" value="1"/>
</dbReference>
<feature type="domain" description="RecBCD enzyme subunit RecD N-terminal" evidence="13">
    <location>
        <begin position="13"/>
        <end position="112"/>
    </location>
</feature>
<comment type="subunit">
    <text evidence="11">Heterotrimer of RecB, RecC and RecD. All subunits contribute to DNA-binding.</text>
</comment>
<dbReference type="EC" id="5.6.2.3" evidence="11"/>
<dbReference type="Pfam" id="PF13538">
    <property type="entry name" value="UvrD_C_2"/>
    <property type="match status" value="1"/>
</dbReference>
<dbReference type="GO" id="GO:0017116">
    <property type="term" value="F:single-stranded DNA helicase activity"/>
    <property type="evidence" value="ECO:0007669"/>
    <property type="project" value="TreeGrafter"/>
</dbReference>
<sequence length="611" mass="68440">MILSELLYIAQKKGLLRPLDFHFARMISGEEAPLLMLAAAFLSRNTGEGHTCLPLEQLRPEALFSSAHQDLAQMIWRSVGAPKDVKGALLTYSSVSDGQLVAPLVLEKERLYLYRMWRREVEVAKFIQSKNFLLDIDEQKARKILDYHFGQNVCNWQKTAVAVALIRQIAIISGGPGTGKTTTVAKFLASIIELSPKIQRIKVASPTGKSALKLSETLGKTLQILKATNRILSSFPREAVTLHRLLDIAPGSQYVRFCADRPLCLDVLVIDEASMIDLSMMSNLITALPDHARVLLLGDRDQLSSVEAGSVFSDLCHYADNCYSLPQAKQLFRLTGCQVVIRSENKTNLIGDMTCLLTQSYRFKKSSGIGQLALAVNSGQVQRTERILNGAFPDVCRIAIRCKEDYQKLLEVCSKGYSIYLRLLHAGAKPAEVLTAFRCCQVLCALNNGLFGVIELNKHIENMLHKVRLITQSSSVTHQWYIGRPVMIMRNNQEMRLFNGDVGIAMKDDQNQIKVWFLSSEGSVTAVQTQFMPLHDTAFAMTIHKSQGSEFEHTILVLPNEMTPVLTRQLVYTAITRAQKKLTIYAQKTIFERAVRTDVSRQSGLRDRILH</sequence>